<comment type="similarity">
    <text evidence="1 6">Belongs to the type-B carboxylesterase/lipase family.</text>
</comment>
<evidence type="ECO:0000256" key="4">
    <source>
        <dbReference type="ARBA" id="ARBA00023157"/>
    </source>
</evidence>
<dbReference type="Gene3D" id="3.40.50.1820">
    <property type="entry name" value="alpha/beta hydrolase"/>
    <property type="match status" value="1"/>
</dbReference>
<dbReference type="InterPro" id="IPR050309">
    <property type="entry name" value="Type-B_Carboxylest/Lipase"/>
</dbReference>
<keyword evidence="9" id="KW-1185">Reference proteome</keyword>
<evidence type="ECO:0000256" key="6">
    <source>
        <dbReference type="RuleBase" id="RU361235"/>
    </source>
</evidence>
<dbReference type="GO" id="GO:0052689">
    <property type="term" value="F:carboxylic ester hydrolase activity"/>
    <property type="evidence" value="ECO:0007669"/>
    <property type="project" value="UniProtKB-KW"/>
</dbReference>
<proteinExistence type="inferred from homology"/>
<gene>
    <name evidence="8" type="ORF">RR46_00121</name>
</gene>
<evidence type="ECO:0000256" key="3">
    <source>
        <dbReference type="ARBA" id="ARBA00022801"/>
    </source>
</evidence>
<dbReference type="STRING" id="66420.A0A0N1IKC1"/>
<evidence type="ECO:0000256" key="1">
    <source>
        <dbReference type="ARBA" id="ARBA00005964"/>
    </source>
</evidence>
<name>A0A0N1IKC1_PAPXU</name>
<dbReference type="Pfam" id="PF00135">
    <property type="entry name" value="COesterase"/>
    <property type="match status" value="1"/>
</dbReference>
<evidence type="ECO:0000256" key="5">
    <source>
        <dbReference type="ARBA" id="ARBA00023180"/>
    </source>
</evidence>
<dbReference type="EMBL" id="LADI01008367">
    <property type="protein sequence ID" value="KPJ20688.1"/>
    <property type="molecule type" value="Genomic_DNA"/>
</dbReference>
<evidence type="ECO:0000256" key="2">
    <source>
        <dbReference type="ARBA" id="ARBA00022487"/>
    </source>
</evidence>
<keyword evidence="6" id="KW-0732">Signal</keyword>
<keyword evidence="4" id="KW-1015">Disulfide bond</keyword>
<dbReference type="PROSITE" id="PS00122">
    <property type="entry name" value="CARBOXYLESTERASE_B_1"/>
    <property type="match status" value="1"/>
</dbReference>
<dbReference type="InterPro" id="IPR029058">
    <property type="entry name" value="AB_hydrolase_fold"/>
</dbReference>
<evidence type="ECO:0000259" key="7">
    <source>
        <dbReference type="Pfam" id="PF00135"/>
    </source>
</evidence>
<feature type="chain" id="PRO_5005732951" description="Carboxylic ester hydrolase" evidence="6">
    <location>
        <begin position="19"/>
        <end position="568"/>
    </location>
</feature>
<dbReference type="PANTHER" id="PTHR11559">
    <property type="entry name" value="CARBOXYLESTERASE"/>
    <property type="match status" value="1"/>
</dbReference>
<feature type="signal peptide" evidence="6">
    <location>
        <begin position="1"/>
        <end position="18"/>
    </location>
</feature>
<dbReference type="ESTHER" id="papxu-a0a0n1ikc1">
    <property type="family name" value="Carb_B_Arthropoda"/>
</dbReference>
<protein>
    <recommendedName>
        <fullName evidence="6">Carboxylic ester hydrolase</fullName>
        <ecNumber evidence="6">3.1.1.-</ecNumber>
    </recommendedName>
</protein>
<keyword evidence="2" id="KW-0719">Serine esterase</keyword>
<dbReference type="Proteomes" id="UP000053268">
    <property type="component" value="Unassembled WGS sequence"/>
</dbReference>
<dbReference type="EC" id="3.1.1.-" evidence="6"/>
<dbReference type="InterPro" id="IPR002018">
    <property type="entry name" value="CarbesteraseB"/>
</dbReference>
<dbReference type="InterPro" id="IPR019826">
    <property type="entry name" value="Carboxylesterase_B_AS"/>
</dbReference>
<accession>A0A0N1IKC1</accession>
<keyword evidence="3 6" id="KW-0378">Hydrolase</keyword>
<dbReference type="SUPFAM" id="SSF53474">
    <property type="entry name" value="alpha/beta-Hydrolases"/>
    <property type="match status" value="1"/>
</dbReference>
<dbReference type="AlphaFoldDB" id="A0A0N1IKC1"/>
<evidence type="ECO:0000313" key="8">
    <source>
        <dbReference type="EMBL" id="KPJ20688.1"/>
    </source>
</evidence>
<comment type="caution">
    <text evidence="8">The sequence shown here is derived from an EMBL/GenBank/DDBJ whole genome shotgun (WGS) entry which is preliminary data.</text>
</comment>
<reference evidence="8 9" key="1">
    <citation type="journal article" date="2015" name="Nat. Commun.">
        <title>Outbred genome sequencing and CRISPR/Cas9 gene editing in butterflies.</title>
        <authorList>
            <person name="Li X."/>
            <person name="Fan D."/>
            <person name="Zhang W."/>
            <person name="Liu G."/>
            <person name="Zhang L."/>
            <person name="Zhao L."/>
            <person name="Fang X."/>
            <person name="Chen L."/>
            <person name="Dong Y."/>
            <person name="Chen Y."/>
            <person name="Ding Y."/>
            <person name="Zhao R."/>
            <person name="Feng M."/>
            <person name="Zhu Y."/>
            <person name="Feng Y."/>
            <person name="Jiang X."/>
            <person name="Zhu D."/>
            <person name="Xiang H."/>
            <person name="Feng X."/>
            <person name="Li S."/>
            <person name="Wang J."/>
            <person name="Zhang G."/>
            <person name="Kronforst M.R."/>
            <person name="Wang W."/>
        </authorList>
    </citation>
    <scope>NUCLEOTIDE SEQUENCE [LARGE SCALE GENOMIC DNA]</scope>
    <source>
        <strain evidence="8">Ya'a_city_454_Px</strain>
        <tissue evidence="8">Whole body</tissue>
    </source>
</reference>
<organism evidence="8 9">
    <name type="scientific">Papilio xuthus</name>
    <name type="common">Asian swallowtail butterfly</name>
    <dbReference type="NCBI Taxonomy" id="66420"/>
    <lineage>
        <taxon>Eukaryota</taxon>
        <taxon>Metazoa</taxon>
        <taxon>Ecdysozoa</taxon>
        <taxon>Arthropoda</taxon>
        <taxon>Hexapoda</taxon>
        <taxon>Insecta</taxon>
        <taxon>Pterygota</taxon>
        <taxon>Neoptera</taxon>
        <taxon>Endopterygota</taxon>
        <taxon>Lepidoptera</taxon>
        <taxon>Glossata</taxon>
        <taxon>Ditrysia</taxon>
        <taxon>Papilionoidea</taxon>
        <taxon>Papilionidae</taxon>
        <taxon>Papilioninae</taxon>
        <taxon>Papilio</taxon>
    </lineage>
</organism>
<sequence>MFLIAVLIYILLCLNVSASNEQRIIKTTSGPVRGRLQQYDDISYYSYEGIPYAENPTGSLRFRPPIARRPWTNVFNATQIPPVCPQIPVKYTKNEMSEDCLRLNIFVPACCTDEILPVLVFVHGGAFHLISGNTDLIYGPGFLMERGIVFVTINYRLGILGFMSLDIESASGNAGLKDILLALEWIKANIERFGGSSDNITIGGNSSGASIVNSLLMIKQSSGLFHKAALFSGSALSYRVLAKHPVENALIMAKTVCPNEEDKESILKCLRQADVFDIVKSFELMRKGNTNPLRPYTPFLPNVEKEFAHAVLTKPPIEILQAHQLQNIPVLAGFNSNEGIYMASGTFRYPDRVLKILRKNIELTIPSNIEYPLGSEKSMALAKSIVKFYFGDEHFSNWTLSNAFDFISDTHYVYGVDLWINMHKERKDSNKVYYYYFDFDGALNWYKIYYNITFPGASHADDLGYVFITNVTKPKLETADRRSLEALDVMLTVITNFVKFGNPTPKNSSEFIWPEYGTDRKMLLLNDKPCVIKMDPRIRRRMNFWNDIYNEYRHYVANGGVTENKITP</sequence>
<keyword evidence="5" id="KW-0325">Glycoprotein</keyword>
<evidence type="ECO:0000313" key="9">
    <source>
        <dbReference type="Proteomes" id="UP000053268"/>
    </source>
</evidence>
<feature type="domain" description="Carboxylesterase type B" evidence="7">
    <location>
        <begin position="22"/>
        <end position="534"/>
    </location>
</feature>